<name>A0A0G0MAK9_9BACT</name>
<comment type="caution">
    <text evidence="1">The sequence shown here is derived from an EMBL/GenBank/DDBJ whole genome shotgun (WGS) entry which is preliminary data.</text>
</comment>
<evidence type="ECO:0000313" key="1">
    <source>
        <dbReference type="EMBL" id="KKR00223.1"/>
    </source>
</evidence>
<dbReference type="Proteomes" id="UP000033881">
    <property type="component" value="Unassembled WGS sequence"/>
</dbReference>
<proteinExistence type="predicted"/>
<organism evidence="1 2">
    <name type="scientific">Candidatus Woesebacteria bacterium GW2011_GWB1_39_12</name>
    <dbReference type="NCBI Taxonomy" id="1618574"/>
    <lineage>
        <taxon>Bacteria</taxon>
        <taxon>Candidatus Woeseibacteriota</taxon>
    </lineage>
</organism>
<dbReference type="AlphaFoldDB" id="A0A0G0MAK9"/>
<dbReference type="EMBL" id="LBWB01000015">
    <property type="protein sequence ID" value="KKR00223.1"/>
    <property type="molecule type" value="Genomic_DNA"/>
</dbReference>
<reference evidence="1 2" key="1">
    <citation type="journal article" date="2015" name="Nature">
        <title>rRNA introns, odd ribosomes, and small enigmatic genomes across a large radiation of phyla.</title>
        <authorList>
            <person name="Brown C.T."/>
            <person name="Hug L.A."/>
            <person name="Thomas B.C."/>
            <person name="Sharon I."/>
            <person name="Castelle C.J."/>
            <person name="Singh A."/>
            <person name="Wilkins M.J."/>
            <person name="Williams K.H."/>
            <person name="Banfield J.F."/>
        </authorList>
    </citation>
    <scope>NUCLEOTIDE SEQUENCE [LARGE SCALE GENOMIC DNA]</scope>
</reference>
<accession>A0A0G0MAK9</accession>
<protein>
    <submittedName>
        <fullName evidence="1">Uncharacterized protein</fullName>
    </submittedName>
</protein>
<gene>
    <name evidence="1" type="ORF">UT24_C0015G0031</name>
</gene>
<sequence>MKLWILENVDPYLGDVSEQVIRAANEKNARSVAAENCGKEGKGVWFDPTLSFCKLITEKGEEECLLVSIWA</sequence>
<evidence type="ECO:0000313" key="2">
    <source>
        <dbReference type="Proteomes" id="UP000033881"/>
    </source>
</evidence>